<dbReference type="STRING" id="485917.Phep_0972"/>
<evidence type="ECO:0008006" key="4">
    <source>
        <dbReference type="Google" id="ProtNLM"/>
    </source>
</evidence>
<sequence>MKKKLLLVALLGLSKLTNAQEAKVEKSVFGVQTGYLGLWVNNESRLADKFVIRTEVGFDAGFWANSFYDQTGFLMAPVLIVEPKYYYNMAKRLEKGRNISDNAANYLSIKTSYHPDWFVVSNYDNINVISDISIIPSWGIRRNLGKNFNYELGLGLGVRYIFAKQAGYAENEINLADNISFKIGYKF</sequence>
<dbReference type="AlphaFoldDB" id="C6Y2Y1"/>
<keyword evidence="3" id="KW-1185">Reference proteome</keyword>
<protein>
    <recommendedName>
        <fullName evidence="4">Outer membrane protein beta-barrel domain-containing protein</fullName>
    </recommendedName>
</protein>
<evidence type="ECO:0000313" key="3">
    <source>
        <dbReference type="Proteomes" id="UP000000852"/>
    </source>
</evidence>
<feature type="chain" id="PRO_5002974626" description="Outer membrane protein beta-barrel domain-containing protein" evidence="1">
    <location>
        <begin position="20"/>
        <end position="187"/>
    </location>
</feature>
<dbReference type="eggNOG" id="ENOG5030WKR">
    <property type="taxonomic scope" value="Bacteria"/>
</dbReference>
<name>C6Y2Y1_PEDHD</name>
<dbReference type="OrthoDB" id="883248at2"/>
<dbReference type="EMBL" id="CP001681">
    <property type="protein sequence ID" value="ACU03194.1"/>
    <property type="molecule type" value="Genomic_DNA"/>
</dbReference>
<dbReference type="HOGENOM" id="CLU_121393_0_0_10"/>
<evidence type="ECO:0000313" key="2">
    <source>
        <dbReference type="EMBL" id="ACU03194.1"/>
    </source>
</evidence>
<evidence type="ECO:0000256" key="1">
    <source>
        <dbReference type="SAM" id="SignalP"/>
    </source>
</evidence>
<gene>
    <name evidence="2" type="ordered locus">Phep_0972</name>
</gene>
<feature type="signal peptide" evidence="1">
    <location>
        <begin position="1"/>
        <end position="19"/>
    </location>
</feature>
<proteinExistence type="predicted"/>
<dbReference type="RefSeq" id="WP_012781138.1">
    <property type="nucleotide sequence ID" value="NC_013061.1"/>
</dbReference>
<reference evidence="2 3" key="1">
    <citation type="journal article" date="2009" name="Stand. Genomic Sci.">
        <title>Complete genome sequence of Pedobacter heparinus type strain (HIM 762-3).</title>
        <authorList>
            <person name="Han C."/>
            <person name="Spring S."/>
            <person name="Lapidus A."/>
            <person name="Del Rio T.G."/>
            <person name="Tice H."/>
            <person name="Copeland A."/>
            <person name="Cheng J.F."/>
            <person name="Lucas S."/>
            <person name="Chen F."/>
            <person name="Nolan M."/>
            <person name="Bruce D."/>
            <person name="Goodwin L."/>
            <person name="Pitluck S."/>
            <person name="Ivanova N."/>
            <person name="Mavromatis K."/>
            <person name="Mikhailova N."/>
            <person name="Pati A."/>
            <person name="Chen A."/>
            <person name="Palaniappan K."/>
            <person name="Land M."/>
            <person name="Hauser L."/>
            <person name="Chang Y.J."/>
            <person name="Jeffries C.C."/>
            <person name="Saunders E."/>
            <person name="Chertkov O."/>
            <person name="Brettin T."/>
            <person name="Goker M."/>
            <person name="Rohde M."/>
            <person name="Bristow J."/>
            <person name="Eisen J.A."/>
            <person name="Markowitz V."/>
            <person name="Hugenholtz P."/>
            <person name="Kyrpides N.C."/>
            <person name="Klenk H.P."/>
            <person name="Detter J.C."/>
        </authorList>
    </citation>
    <scope>NUCLEOTIDE SEQUENCE [LARGE SCALE GENOMIC DNA]</scope>
    <source>
        <strain evidence="3">ATCC 13125 / DSM 2366 / CIP 104194 / JCM 7457 / NBRC 12017 / NCIMB 9290 / NRRL B-14731 / HIM 762-3</strain>
    </source>
</reference>
<accession>C6Y2Y1</accession>
<keyword evidence="1" id="KW-0732">Signal</keyword>
<dbReference type="KEGG" id="phe:Phep_0972"/>
<dbReference type="Proteomes" id="UP000000852">
    <property type="component" value="Chromosome"/>
</dbReference>
<organism evidence="2 3">
    <name type="scientific">Pedobacter heparinus (strain ATCC 13125 / DSM 2366 / CIP 104194 / JCM 7457 / NBRC 12017 / NCIMB 9290 / NRRL B-14731 / HIM 762-3)</name>
    <dbReference type="NCBI Taxonomy" id="485917"/>
    <lineage>
        <taxon>Bacteria</taxon>
        <taxon>Pseudomonadati</taxon>
        <taxon>Bacteroidota</taxon>
        <taxon>Sphingobacteriia</taxon>
        <taxon>Sphingobacteriales</taxon>
        <taxon>Sphingobacteriaceae</taxon>
        <taxon>Pedobacter</taxon>
    </lineage>
</organism>